<reference evidence="2" key="1">
    <citation type="journal article" date="2016" name="Genome Announc.">
        <title>Genome Sequence of Ustilaginoidea virens IPU010, a Rice Pathogenic Fungus Causing False Smut.</title>
        <authorList>
            <person name="Kumagai T."/>
            <person name="Ishii T."/>
            <person name="Terai G."/>
            <person name="Umemura M."/>
            <person name="Machida M."/>
            <person name="Asai K."/>
        </authorList>
    </citation>
    <scope>NUCLEOTIDE SEQUENCE [LARGE SCALE GENOMIC DNA]</scope>
    <source>
        <strain evidence="2">IPU010</strain>
    </source>
</reference>
<feature type="compositionally biased region" description="Low complexity" evidence="1">
    <location>
        <begin position="83"/>
        <end position="102"/>
    </location>
</feature>
<dbReference type="RefSeq" id="XP_042994397.1">
    <property type="nucleotide sequence ID" value="XM_043138463.1"/>
</dbReference>
<dbReference type="GO" id="GO:0042790">
    <property type="term" value="P:nucleolar large rRNA transcription by RNA polymerase I"/>
    <property type="evidence" value="ECO:0007669"/>
    <property type="project" value="TreeGrafter"/>
</dbReference>
<dbReference type="GeneID" id="66061743"/>
<gene>
    <name evidence="3" type="ORF">UV8b_00965</name>
    <name evidence="2" type="ORF">UVI_02043500</name>
</gene>
<dbReference type="Proteomes" id="UP000054053">
    <property type="component" value="Unassembled WGS sequence"/>
</dbReference>
<dbReference type="GO" id="GO:0070860">
    <property type="term" value="C:RNA polymerase I core factor complex"/>
    <property type="evidence" value="ECO:0007669"/>
    <property type="project" value="TreeGrafter"/>
</dbReference>
<evidence type="ECO:0000313" key="3">
    <source>
        <dbReference type="EMBL" id="QUC16724.1"/>
    </source>
</evidence>
<evidence type="ECO:0000313" key="4">
    <source>
        <dbReference type="Proteomes" id="UP000027002"/>
    </source>
</evidence>
<accession>A0A063C5W4</accession>
<evidence type="ECO:0000313" key="2">
    <source>
        <dbReference type="EMBL" id="GAO15721.1"/>
    </source>
</evidence>
<reference evidence="5" key="2">
    <citation type="journal article" date="2016" name="Genome Announc.">
        <title>Genome sequence of Ustilaginoidea virens IPU010, a rice pathogenic fungus causing false smut.</title>
        <authorList>
            <person name="Kumagai T."/>
            <person name="Ishii T."/>
            <person name="Terai G."/>
            <person name="Umemura M."/>
            <person name="Machida M."/>
            <person name="Asai K."/>
        </authorList>
    </citation>
    <scope>NUCLEOTIDE SEQUENCE [LARGE SCALE GENOMIC DNA]</scope>
    <source>
        <strain evidence="5">IPU010</strain>
    </source>
</reference>
<sequence>MAKRKRRQSGSHESRPRFLSQPPSPNGIINPFSRSSSEQRQLSVAGLGDAERDPSRAIRHFPHRRIGGDDSTTAGSDDEADALPDAAPRKGAASPRRGAAASRDGKTLDVLLRSIHQLLDRGMVERSARLFGAVLRLRPRARPIDIRQHGLWAIGAEIIMRGGEERARGPGAGQAGGSTCETAPARWGSPANMDGLRAYLETLMQEHPYDHRFPSNVSALDFQLLLLGCEVYNCHAEYSSAMATLDEDLKSWRRGPVMGAGTCRPDRDPDFRQPVATGEAHDPAEPKGVRTKKEHIRSRALRTMEAIANKMDILIKDLPYSKNHHFLNLRAAVSLFIGDLVLSLQDGSHQHEHEAAKATRQCEQETARRLMHRVLSSGGNIASPVLHFAGYITNANPAFQEQQLHATLPIRGP</sequence>
<dbReference type="EMBL" id="BBTG02000025">
    <property type="protein sequence ID" value="GAO15721.1"/>
    <property type="molecule type" value="Genomic_DNA"/>
</dbReference>
<dbReference type="OrthoDB" id="2159786at2759"/>
<dbReference type="GO" id="GO:0001164">
    <property type="term" value="F:RNA polymerase I core promoter sequence-specific DNA binding"/>
    <property type="evidence" value="ECO:0007669"/>
    <property type="project" value="TreeGrafter"/>
</dbReference>
<name>A0A063C5W4_USTVR</name>
<dbReference type="STRING" id="1159556.A0A063C5W4"/>
<dbReference type="AlphaFoldDB" id="A0A063C5W4"/>
<dbReference type="GO" id="GO:0017025">
    <property type="term" value="F:TBP-class protein binding"/>
    <property type="evidence" value="ECO:0007669"/>
    <property type="project" value="TreeGrafter"/>
</dbReference>
<feature type="region of interest" description="Disordered" evidence="1">
    <location>
        <begin position="1"/>
        <end position="103"/>
    </location>
</feature>
<feature type="compositionally biased region" description="Polar residues" evidence="1">
    <location>
        <begin position="32"/>
        <end position="42"/>
    </location>
</feature>
<evidence type="ECO:0000256" key="1">
    <source>
        <dbReference type="SAM" id="MobiDB-lite"/>
    </source>
</evidence>
<dbReference type="PANTHER" id="PTHR28244">
    <property type="entry name" value="RNA POLYMERASE I-SPECIFIC TRANSCRIPTION INITIATION FACTOR RRN11"/>
    <property type="match status" value="1"/>
</dbReference>
<dbReference type="PANTHER" id="PTHR28244:SF1">
    <property type="entry name" value="RNA POLYMERASE I-SPECIFIC TRANSCRIPTION INITIATION FACTOR RRN11"/>
    <property type="match status" value="1"/>
</dbReference>
<dbReference type="HOGENOM" id="CLU_027162_0_0_1"/>
<dbReference type="InterPro" id="IPR053029">
    <property type="entry name" value="RNA_pol_I-specific_init_factor"/>
</dbReference>
<proteinExistence type="predicted"/>
<dbReference type="EMBL" id="CP072753">
    <property type="protein sequence ID" value="QUC16724.1"/>
    <property type="molecule type" value="Genomic_DNA"/>
</dbReference>
<evidence type="ECO:0000313" key="5">
    <source>
        <dbReference type="Proteomes" id="UP000054053"/>
    </source>
</evidence>
<dbReference type="KEGG" id="uvi:66061743"/>
<feature type="region of interest" description="Disordered" evidence="1">
    <location>
        <begin position="260"/>
        <end position="294"/>
    </location>
</feature>
<protein>
    <submittedName>
        <fullName evidence="2">Uncharacterized protein</fullName>
    </submittedName>
</protein>
<dbReference type="Proteomes" id="UP000027002">
    <property type="component" value="Chromosome 1"/>
</dbReference>
<reference evidence="3" key="3">
    <citation type="submission" date="2020-03" db="EMBL/GenBank/DDBJ databases">
        <title>A mixture of massive structural variations and highly conserved coding sequences in Ustilaginoidea virens genome.</title>
        <authorList>
            <person name="Zhang K."/>
            <person name="Zhao Z."/>
            <person name="Zhang Z."/>
            <person name="Li Y."/>
            <person name="Hsiang T."/>
            <person name="Sun W."/>
        </authorList>
    </citation>
    <scope>NUCLEOTIDE SEQUENCE</scope>
    <source>
        <strain evidence="3">UV-8b</strain>
    </source>
</reference>
<organism evidence="2 5">
    <name type="scientific">Ustilaginoidea virens</name>
    <name type="common">Rice false smut fungus</name>
    <name type="synonym">Villosiclava virens</name>
    <dbReference type="NCBI Taxonomy" id="1159556"/>
    <lineage>
        <taxon>Eukaryota</taxon>
        <taxon>Fungi</taxon>
        <taxon>Dikarya</taxon>
        <taxon>Ascomycota</taxon>
        <taxon>Pezizomycotina</taxon>
        <taxon>Sordariomycetes</taxon>
        <taxon>Hypocreomycetidae</taxon>
        <taxon>Hypocreales</taxon>
        <taxon>Clavicipitaceae</taxon>
        <taxon>Ustilaginoidea</taxon>
    </lineage>
</organism>
<feature type="region of interest" description="Disordered" evidence="1">
    <location>
        <begin position="166"/>
        <end position="187"/>
    </location>
</feature>
<keyword evidence="4" id="KW-1185">Reference proteome</keyword>
<feature type="compositionally biased region" description="Basic and acidic residues" evidence="1">
    <location>
        <begin position="279"/>
        <end position="288"/>
    </location>
</feature>